<dbReference type="PANTHER" id="PTHR31025">
    <property type="entry name" value="SI:CH211-196P9.1-RELATED"/>
    <property type="match status" value="1"/>
</dbReference>
<evidence type="ECO:0000313" key="3">
    <source>
        <dbReference type="Proteomes" id="UP001460270"/>
    </source>
</evidence>
<feature type="region of interest" description="Disordered" evidence="1">
    <location>
        <begin position="57"/>
        <end position="81"/>
    </location>
</feature>
<feature type="region of interest" description="Disordered" evidence="1">
    <location>
        <begin position="204"/>
        <end position="231"/>
    </location>
</feature>
<evidence type="ECO:0000256" key="1">
    <source>
        <dbReference type="SAM" id="MobiDB-lite"/>
    </source>
</evidence>
<dbReference type="EMBL" id="JBBPFD010000009">
    <property type="protein sequence ID" value="KAK7912801.1"/>
    <property type="molecule type" value="Genomic_DNA"/>
</dbReference>
<keyword evidence="3" id="KW-1185">Reference proteome</keyword>
<reference evidence="3" key="1">
    <citation type="submission" date="2024-04" db="EMBL/GenBank/DDBJ databases">
        <title>Salinicola lusitanus LLJ914,a marine bacterium isolated from the Okinawa Trough.</title>
        <authorList>
            <person name="Li J."/>
        </authorList>
    </citation>
    <scope>NUCLEOTIDE SEQUENCE [LARGE SCALE GENOMIC DNA]</scope>
</reference>
<gene>
    <name evidence="2" type="ORF">WMY93_013012</name>
</gene>
<protein>
    <submittedName>
        <fullName evidence="2">Uncharacterized protein</fullName>
    </submittedName>
</protein>
<dbReference type="Proteomes" id="UP001460270">
    <property type="component" value="Unassembled WGS sequence"/>
</dbReference>
<dbReference type="PANTHER" id="PTHR31025:SF29">
    <property type="entry name" value="SI:CH211-196P9.1"/>
    <property type="match status" value="1"/>
</dbReference>
<feature type="compositionally biased region" description="Basic and acidic residues" evidence="1">
    <location>
        <begin position="221"/>
        <end position="231"/>
    </location>
</feature>
<proteinExistence type="predicted"/>
<organism evidence="2 3">
    <name type="scientific">Mugilogobius chulae</name>
    <name type="common">yellowstripe goby</name>
    <dbReference type="NCBI Taxonomy" id="88201"/>
    <lineage>
        <taxon>Eukaryota</taxon>
        <taxon>Metazoa</taxon>
        <taxon>Chordata</taxon>
        <taxon>Craniata</taxon>
        <taxon>Vertebrata</taxon>
        <taxon>Euteleostomi</taxon>
        <taxon>Actinopterygii</taxon>
        <taxon>Neopterygii</taxon>
        <taxon>Teleostei</taxon>
        <taxon>Neoteleostei</taxon>
        <taxon>Acanthomorphata</taxon>
        <taxon>Gobiaria</taxon>
        <taxon>Gobiiformes</taxon>
        <taxon>Gobioidei</taxon>
        <taxon>Gobiidae</taxon>
        <taxon>Gobionellinae</taxon>
        <taxon>Mugilogobius</taxon>
    </lineage>
</organism>
<comment type="caution">
    <text evidence="2">The sequence shown here is derived from an EMBL/GenBank/DDBJ whole genome shotgun (WGS) entry which is preliminary data.</text>
</comment>
<feature type="compositionally biased region" description="Polar residues" evidence="1">
    <location>
        <begin position="61"/>
        <end position="73"/>
    </location>
</feature>
<sequence>MEKIKDASCKVAKRFDIPTLDLKVYDESKTEVDEDVFEFLLKKQDLGVLDICSPNEDDGFSSPTNSSFASCSGDNEGDSDDTIIIQRSPASVKRMQDASLSHMIESILKKKPGGDRVLSEYARTKSLTDGRRRDMVNILVAHMTSEHGTRPSRRVKEEYAQGIIALFPNLSDPKSKLGYEHFYSAEGGGTGFLAWRLKFVQKEASDGQKKRSQTPSPKGGPKADRDPIQDKNESMLTENQCCEAIALMKHTTDEELIKEKMKQTFHYRQNIIRP</sequence>
<dbReference type="AlphaFoldDB" id="A0AAW0NYR3"/>
<name>A0AAW0NYR3_9GOBI</name>
<evidence type="ECO:0000313" key="2">
    <source>
        <dbReference type="EMBL" id="KAK7912801.1"/>
    </source>
</evidence>
<accession>A0AAW0NYR3</accession>